<dbReference type="RefSeq" id="WP_381430867.1">
    <property type="nucleotide sequence ID" value="NZ_JBHSNO010000002.1"/>
</dbReference>
<gene>
    <name evidence="2" type="ORF">ACFPRA_03550</name>
</gene>
<reference evidence="3" key="1">
    <citation type="journal article" date="2019" name="Int. J. Syst. Evol. Microbiol.">
        <title>The Global Catalogue of Microorganisms (GCM) 10K type strain sequencing project: providing services to taxonomists for standard genome sequencing and annotation.</title>
        <authorList>
            <consortium name="The Broad Institute Genomics Platform"/>
            <consortium name="The Broad Institute Genome Sequencing Center for Infectious Disease"/>
            <person name="Wu L."/>
            <person name="Ma J."/>
        </authorList>
    </citation>
    <scope>NUCLEOTIDE SEQUENCE [LARGE SCALE GENOMIC DNA]</scope>
    <source>
        <strain evidence="3">CGMCC 4.1434</strain>
    </source>
</reference>
<feature type="domain" description="Thioredoxin" evidence="1">
    <location>
        <begin position="1"/>
        <end position="107"/>
    </location>
</feature>
<keyword evidence="3" id="KW-1185">Reference proteome</keyword>
<dbReference type="PANTHER" id="PTHR10438">
    <property type="entry name" value="THIOREDOXIN"/>
    <property type="match status" value="1"/>
</dbReference>
<organism evidence="2 3">
    <name type="scientific">Sporosarcina soli</name>
    <dbReference type="NCBI Taxonomy" id="334736"/>
    <lineage>
        <taxon>Bacteria</taxon>
        <taxon>Bacillati</taxon>
        <taxon>Bacillota</taxon>
        <taxon>Bacilli</taxon>
        <taxon>Bacillales</taxon>
        <taxon>Caryophanaceae</taxon>
        <taxon>Sporosarcina</taxon>
    </lineage>
</organism>
<proteinExistence type="predicted"/>
<dbReference type="SUPFAM" id="SSF52833">
    <property type="entry name" value="Thioredoxin-like"/>
    <property type="match status" value="1"/>
</dbReference>
<evidence type="ECO:0000259" key="1">
    <source>
        <dbReference type="PROSITE" id="PS51352"/>
    </source>
</evidence>
<evidence type="ECO:0000313" key="2">
    <source>
        <dbReference type="EMBL" id="MFC5587981.1"/>
    </source>
</evidence>
<name>A0ABW0TF05_9BACL</name>
<comment type="caution">
    <text evidence="2">The sequence shown here is derived from an EMBL/GenBank/DDBJ whole genome shotgun (WGS) entry which is preliminary data.</text>
</comment>
<dbReference type="PANTHER" id="PTHR10438:SF468">
    <property type="entry name" value="THIOREDOXIN-1-RELATED"/>
    <property type="match status" value="1"/>
</dbReference>
<protein>
    <submittedName>
        <fullName evidence="2">Thioredoxin family protein</fullName>
    </submittedName>
</protein>
<evidence type="ECO:0000313" key="3">
    <source>
        <dbReference type="Proteomes" id="UP001596109"/>
    </source>
</evidence>
<dbReference type="Gene3D" id="3.40.30.10">
    <property type="entry name" value="Glutaredoxin"/>
    <property type="match status" value="1"/>
</dbReference>
<accession>A0ABW0TF05</accession>
<dbReference type="InterPro" id="IPR013766">
    <property type="entry name" value="Thioredoxin_domain"/>
</dbReference>
<dbReference type="InterPro" id="IPR036249">
    <property type="entry name" value="Thioredoxin-like_sf"/>
</dbReference>
<dbReference type="CDD" id="cd02947">
    <property type="entry name" value="TRX_family"/>
    <property type="match status" value="1"/>
</dbReference>
<dbReference type="EMBL" id="JBHSNO010000002">
    <property type="protein sequence ID" value="MFC5587981.1"/>
    <property type="molecule type" value="Genomic_DNA"/>
</dbReference>
<dbReference type="Proteomes" id="UP001596109">
    <property type="component" value="Unassembled WGS sequence"/>
</dbReference>
<sequence length="109" mass="12560">MKNIQSKEQFLELIAKKKATVLFFSADWCSDCNFIDTFMDEIIEKNQDDFDFYKVNPDSQKEVCELANVMGIPSFIAYKEGKTLAEMIGNSGRTKEEIERFLENAKAKV</sequence>
<dbReference type="Pfam" id="PF00085">
    <property type="entry name" value="Thioredoxin"/>
    <property type="match status" value="1"/>
</dbReference>
<dbReference type="PROSITE" id="PS51352">
    <property type="entry name" value="THIOREDOXIN_2"/>
    <property type="match status" value="1"/>
</dbReference>
<dbReference type="InterPro" id="IPR050620">
    <property type="entry name" value="Thioredoxin_H-type-like"/>
</dbReference>